<keyword evidence="1" id="KW-0812">Transmembrane</keyword>
<protein>
    <submittedName>
        <fullName evidence="2">NADH dehydrogenase subunit 6</fullName>
    </submittedName>
</protein>
<reference evidence="2" key="1">
    <citation type="journal article" date="2010" name="Mitochondrial DNA">
        <title>The mitochondrial genome of Opilio parietinus (Arachnida: Opiliones).</title>
        <authorList>
            <person name="Podsiadlowski L."/>
            <person name="Fahrein K."/>
        </authorList>
    </citation>
    <scope>NUCLEOTIDE SEQUENCE</scope>
</reference>
<geneLocation type="mitochondrion" evidence="2"/>
<gene>
    <name evidence="2" type="primary">ND6</name>
</gene>
<keyword evidence="2" id="KW-0496">Mitochondrion</keyword>
<dbReference type="EMBL" id="HM367070">
    <property type="protein sequence ID" value="ADI92920.1"/>
    <property type="molecule type" value="Genomic_DNA"/>
</dbReference>
<dbReference type="GeneID" id="9978573"/>
<dbReference type="RefSeq" id="YP_004021835.1">
    <property type="nucleotide sequence ID" value="NC_014700.1"/>
</dbReference>
<keyword evidence="1" id="KW-1133">Transmembrane helix</keyword>
<feature type="transmembrane region" description="Helical" evidence="1">
    <location>
        <begin position="78"/>
        <end position="96"/>
    </location>
</feature>
<dbReference type="CTD" id="4541"/>
<accession>E3UHH6</accession>
<proteinExistence type="predicted"/>
<feature type="transmembrane region" description="Helical" evidence="1">
    <location>
        <begin position="45"/>
        <end position="66"/>
    </location>
</feature>
<dbReference type="AlphaFoldDB" id="E3UHH6"/>
<keyword evidence="1" id="KW-0472">Membrane</keyword>
<evidence type="ECO:0000313" key="2">
    <source>
        <dbReference type="EMBL" id="ADI92920.1"/>
    </source>
</evidence>
<feature type="transmembrane region" description="Helical" evidence="1">
    <location>
        <begin position="116"/>
        <end position="137"/>
    </location>
</feature>
<evidence type="ECO:0000256" key="1">
    <source>
        <dbReference type="SAM" id="Phobius"/>
    </source>
</evidence>
<organism evidence="2">
    <name type="scientific">Opilio parietinus</name>
    <dbReference type="NCBI Taxonomy" id="121214"/>
    <lineage>
        <taxon>Eukaryota</taxon>
        <taxon>Metazoa</taxon>
        <taxon>Ecdysozoa</taxon>
        <taxon>Arthropoda</taxon>
        <taxon>Chelicerata</taxon>
        <taxon>Arachnida</taxon>
        <taxon>Opiliones</taxon>
        <taxon>Palpatores</taxon>
        <taxon>Phalangioidea</taxon>
        <taxon>Phalangiidae</taxon>
        <taxon>Opilio</taxon>
    </lineage>
</organism>
<sequence length="149" mass="17005">MSMILMNTLMMMSIYTNHPLILIISLILCTLLVSMKSFTFTKISLFSYMIILLMLGGLIILFIYMASMAPNEVIQTKNFKAILILTIFIILFMMSFDTPTNYNSIKAMEILMLMYNPMIIFIAATYLFVTLVAVVKVTKIPEGPLRSNF</sequence>
<name>E3UHH6_9ARAC</name>